<dbReference type="STRING" id="1235802.C823_04481"/>
<dbReference type="Pfam" id="PF11185">
    <property type="entry name" value="DUF2971"/>
    <property type="match status" value="1"/>
</dbReference>
<dbReference type="OrthoDB" id="8548541at2"/>
<sequence length="194" mass="23716">MDLFRIISLETFIDLLHNKRERYVRPATWKDTFEGYLFSKIYDKDEQRKIVGEIYYNVCDRKYEATINNMLNLEHAKWFVYGQCWSKHKESDAMWRIYSYENHSIQIQSTKDKIENLFQKEKQINYDILPVEYDVNPDDDITHLQILQLKKTQRMYEPYLHKRKAFEHESETRVLIDDIRWHQMVDLASTALHK</sequence>
<keyword evidence="2" id="KW-1185">Reference proteome</keyword>
<protein>
    <recommendedName>
        <fullName evidence="3">DUF2971 domain-containing protein</fullName>
    </recommendedName>
</protein>
<evidence type="ECO:0008006" key="3">
    <source>
        <dbReference type="Google" id="ProtNLM"/>
    </source>
</evidence>
<dbReference type="EMBL" id="AQFT01000130">
    <property type="protein sequence ID" value="EMZ21580.1"/>
    <property type="molecule type" value="Genomic_DNA"/>
</dbReference>
<dbReference type="Proteomes" id="UP000012589">
    <property type="component" value="Unassembled WGS sequence"/>
</dbReference>
<organism evidence="1 2">
    <name type="scientific">Eubacterium plexicaudatum ASF492</name>
    <dbReference type="NCBI Taxonomy" id="1235802"/>
    <lineage>
        <taxon>Bacteria</taxon>
        <taxon>Bacillati</taxon>
        <taxon>Bacillota</taxon>
        <taxon>Clostridia</taxon>
        <taxon>Eubacteriales</taxon>
        <taxon>Eubacteriaceae</taxon>
        <taxon>Eubacterium</taxon>
    </lineage>
</organism>
<evidence type="ECO:0000313" key="1">
    <source>
        <dbReference type="EMBL" id="EMZ21580.1"/>
    </source>
</evidence>
<dbReference type="InterPro" id="IPR021352">
    <property type="entry name" value="DUF2971"/>
</dbReference>
<gene>
    <name evidence="1" type="ORF">C823_04481</name>
</gene>
<dbReference type="HOGENOM" id="CLU_1400651_0_0_9"/>
<dbReference type="PATRIC" id="fig|1235802.3.peg.4768"/>
<comment type="caution">
    <text evidence="1">The sequence shown here is derived from an EMBL/GenBank/DDBJ whole genome shotgun (WGS) entry which is preliminary data.</text>
</comment>
<name>N2A674_9FIRM</name>
<evidence type="ECO:0000313" key="2">
    <source>
        <dbReference type="Proteomes" id="UP000012589"/>
    </source>
</evidence>
<dbReference type="AlphaFoldDB" id="N2A674"/>
<proteinExistence type="predicted"/>
<reference evidence="1 2" key="1">
    <citation type="journal article" date="2014" name="Genome Announc.">
        <title>Draft genome sequences of the altered schaedler flora, a defined bacterial community from gnotobiotic mice.</title>
        <authorList>
            <person name="Wannemuehler M.J."/>
            <person name="Overstreet A.M."/>
            <person name="Ward D.V."/>
            <person name="Phillips G.J."/>
        </authorList>
    </citation>
    <scope>NUCLEOTIDE SEQUENCE [LARGE SCALE GENOMIC DNA]</scope>
    <source>
        <strain evidence="1 2">ASF492</strain>
    </source>
</reference>
<accession>N2A674</accession>